<protein>
    <submittedName>
        <fullName evidence="1">Uncharacterized protein</fullName>
    </submittedName>
</protein>
<evidence type="ECO:0000313" key="2">
    <source>
        <dbReference type="Proteomes" id="UP000257559"/>
    </source>
</evidence>
<name>A0A3B0Q4Q1_9BACT</name>
<gene>
    <name evidence="1" type="ORF">NCTC10132_01094</name>
</gene>
<dbReference type="EMBL" id="LS991951">
    <property type="protein sequence ID" value="SYV97726.1"/>
    <property type="molecule type" value="Genomic_DNA"/>
</dbReference>
<feature type="non-terminal residue" evidence="1">
    <location>
        <position position="59"/>
    </location>
</feature>
<proteinExistence type="predicted"/>
<accession>A0A3B0Q4Q1</accession>
<sequence length="59" mass="6826">MVIGYNIKKVPLNSEVIDPTTGGINFASYKDKFKNDDIKDPYSLINILKIMTENNYNQW</sequence>
<reference evidence="2" key="1">
    <citation type="submission" date="2018-06" db="EMBL/GenBank/DDBJ databases">
        <authorList>
            <consortium name="Pathogen Informatics"/>
        </authorList>
    </citation>
    <scope>NUCLEOTIDE SEQUENCE [LARGE SCALE GENOMIC DNA]</scope>
    <source>
        <strain evidence="2">NCTC10132</strain>
    </source>
</reference>
<dbReference type="Proteomes" id="UP000257559">
    <property type="component" value="Chromosome"/>
</dbReference>
<organism evidence="1 2">
    <name type="scientific">Mycoplasmopsis edwardii</name>
    <dbReference type="NCBI Taxonomy" id="53558"/>
    <lineage>
        <taxon>Bacteria</taxon>
        <taxon>Bacillati</taxon>
        <taxon>Mycoplasmatota</taxon>
        <taxon>Mycoplasmoidales</taxon>
        <taxon>Metamycoplasmataceae</taxon>
        <taxon>Mycoplasmopsis</taxon>
    </lineage>
</organism>
<keyword evidence="2" id="KW-1185">Reference proteome</keyword>
<dbReference type="AlphaFoldDB" id="A0A3B0Q4Q1"/>
<dbReference type="KEGG" id="medw:NCTC10132_01094"/>
<evidence type="ECO:0000313" key="1">
    <source>
        <dbReference type="EMBL" id="SYV97726.1"/>
    </source>
</evidence>